<dbReference type="Proteomes" id="UP001459277">
    <property type="component" value="Unassembled WGS sequence"/>
</dbReference>
<keyword evidence="1" id="KW-1133">Transmembrane helix</keyword>
<gene>
    <name evidence="2" type="ORF">SO802_007795</name>
</gene>
<proteinExistence type="predicted"/>
<organism evidence="2 3">
    <name type="scientific">Lithocarpus litseifolius</name>
    <dbReference type="NCBI Taxonomy" id="425828"/>
    <lineage>
        <taxon>Eukaryota</taxon>
        <taxon>Viridiplantae</taxon>
        <taxon>Streptophyta</taxon>
        <taxon>Embryophyta</taxon>
        <taxon>Tracheophyta</taxon>
        <taxon>Spermatophyta</taxon>
        <taxon>Magnoliopsida</taxon>
        <taxon>eudicotyledons</taxon>
        <taxon>Gunneridae</taxon>
        <taxon>Pentapetalae</taxon>
        <taxon>rosids</taxon>
        <taxon>fabids</taxon>
        <taxon>Fagales</taxon>
        <taxon>Fagaceae</taxon>
        <taxon>Lithocarpus</taxon>
    </lineage>
</organism>
<accession>A0AAW2DQ14</accession>
<evidence type="ECO:0000256" key="1">
    <source>
        <dbReference type="SAM" id="Phobius"/>
    </source>
</evidence>
<evidence type="ECO:0000313" key="2">
    <source>
        <dbReference type="EMBL" id="KAL0012687.1"/>
    </source>
</evidence>
<keyword evidence="1" id="KW-0812">Transmembrane</keyword>
<feature type="transmembrane region" description="Helical" evidence="1">
    <location>
        <begin position="110"/>
        <end position="137"/>
    </location>
</feature>
<dbReference type="EMBL" id="JAZDWU010000002">
    <property type="protein sequence ID" value="KAL0012687.1"/>
    <property type="molecule type" value="Genomic_DNA"/>
</dbReference>
<keyword evidence="3" id="KW-1185">Reference proteome</keyword>
<dbReference type="AlphaFoldDB" id="A0AAW2DQ14"/>
<name>A0AAW2DQ14_9ROSI</name>
<keyword evidence="1" id="KW-0472">Membrane</keyword>
<sequence>MEIETELHKLPHPCDNALVCMTSLVLDSLAKKKRMRSFSSFGKALNQSSSVSSSLNSGISSKYLEVCVESLGAVIESSFYVTEKAWQCQRKLVSVSSSSARESLAMSIRVLRIVATGMLLFAVVTLLLVVGGLTTFLSEECSIFSVKACQPLLLGPGLLIEPFSSLTLDEDIAFASLQAHLFS</sequence>
<reference evidence="2 3" key="1">
    <citation type="submission" date="2024-01" db="EMBL/GenBank/DDBJ databases">
        <title>A telomere-to-telomere, gap-free genome of sweet tea (Lithocarpus litseifolius).</title>
        <authorList>
            <person name="Zhou J."/>
        </authorList>
    </citation>
    <scope>NUCLEOTIDE SEQUENCE [LARGE SCALE GENOMIC DNA]</scope>
    <source>
        <strain evidence="2">Zhou-2022a</strain>
        <tissue evidence="2">Leaf</tissue>
    </source>
</reference>
<protein>
    <submittedName>
        <fullName evidence="2">Uncharacterized protein</fullName>
    </submittedName>
</protein>
<comment type="caution">
    <text evidence="2">The sequence shown here is derived from an EMBL/GenBank/DDBJ whole genome shotgun (WGS) entry which is preliminary data.</text>
</comment>
<evidence type="ECO:0000313" key="3">
    <source>
        <dbReference type="Proteomes" id="UP001459277"/>
    </source>
</evidence>